<reference evidence="2 3" key="1">
    <citation type="submission" date="2018-09" db="EMBL/GenBank/DDBJ databases">
        <authorList>
            <person name="Zhu H."/>
        </authorList>
    </citation>
    <scope>NUCLEOTIDE SEQUENCE [LARGE SCALE GENOMIC DNA]</scope>
    <source>
        <strain evidence="2 3">K2S05-167</strain>
    </source>
</reference>
<proteinExistence type="predicted"/>
<sequence>MTDPRPESPISPESPANTEIPASPNPREDSVVPADWPSDTPPEAQVPPPTQRGPSGDEVDDPGETSEAGQ</sequence>
<name>A0A418V8J5_9DEIO</name>
<gene>
    <name evidence="2" type="ORF">D3875_13420</name>
</gene>
<protein>
    <submittedName>
        <fullName evidence="2">Uncharacterized protein</fullName>
    </submittedName>
</protein>
<evidence type="ECO:0000313" key="3">
    <source>
        <dbReference type="Proteomes" id="UP000286287"/>
    </source>
</evidence>
<keyword evidence="3" id="KW-1185">Reference proteome</keyword>
<comment type="caution">
    <text evidence="2">The sequence shown here is derived from an EMBL/GenBank/DDBJ whole genome shotgun (WGS) entry which is preliminary data.</text>
</comment>
<feature type="region of interest" description="Disordered" evidence="1">
    <location>
        <begin position="1"/>
        <end position="70"/>
    </location>
</feature>
<dbReference type="EMBL" id="QYUJ01000014">
    <property type="protein sequence ID" value="RJF72401.1"/>
    <property type="molecule type" value="Genomic_DNA"/>
</dbReference>
<dbReference type="RefSeq" id="WP_119764499.1">
    <property type="nucleotide sequence ID" value="NZ_QYUJ01000014.1"/>
</dbReference>
<evidence type="ECO:0000313" key="2">
    <source>
        <dbReference type="EMBL" id="RJF72401.1"/>
    </source>
</evidence>
<dbReference type="AlphaFoldDB" id="A0A418V8J5"/>
<accession>A0A418V8J5</accession>
<organism evidence="2 3">
    <name type="scientific">Deinococcus cavernae</name>
    <dbReference type="NCBI Taxonomy" id="2320857"/>
    <lineage>
        <taxon>Bacteria</taxon>
        <taxon>Thermotogati</taxon>
        <taxon>Deinococcota</taxon>
        <taxon>Deinococci</taxon>
        <taxon>Deinococcales</taxon>
        <taxon>Deinococcaceae</taxon>
        <taxon>Deinococcus</taxon>
    </lineage>
</organism>
<evidence type="ECO:0000256" key="1">
    <source>
        <dbReference type="SAM" id="MobiDB-lite"/>
    </source>
</evidence>
<dbReference type="Proteomes" id="UP000286287">
    <property type="component" value="Unassembled WGS sequence"/>
</dbReference>